<organism evidence="1 2">
    <name type="scientific">Janthinobacterium lividum</name>
    <dbReference type="NCBI Taxonomy" id="29581"/>
    <lineage>
        <taxon>Bacteria</taxon>
        <taxon>Pseudomonadati</taxon>
        <taxon>Pseudomonadota</taxon>
        <taxon>Betaproteobacteria</taxon>
        <taxon>Burkholderiales</taxon>
        <taxon>Oxalobacteraceae</taxon>
        <taxon>Janthinobacterium</taxon>
    </lineage>
</organism>
<dbReference type="Proteomes" id="UP001237592">
    <property type="component" value="Unassembled WGS sequence"/>
</dbReference>
<name>A0ABU0XRQ8_9BURK</name>
<keyword evidence="2" id="KW-1185">Reference proteome</keyword>
<accession>A0ABU0XRQ8</accession>
<dbReference type="RefSeq" id="WP_307779012.1">
    <property type="nucleotide sequence ID" value="NZ_JAVFKP010000002.1"/>
</dbReference>
<gene>
    <name evidence="1" type="ORF">RB624_09990</name>
</gene>
<comment type="caution">
    <text evidence="1">The sequence shown here is derived from an EMBL/GenBank/DDBJ whole genome shotgun (WGS) entry which is preliminary data.</text>
</comment>
<evidence type="ECO:0000313" key="2">
    <source>
        <dbReference type="Proteomes" id="UP001237592"/>
    </source>
</evidence>
<proteinExistence type="predicted"/>
<dbReference type="EMBL" id="JAVFKP010000002">
    <property type="protein sequence ID" value="MDQ4626213.1"/>
    <property type="molecule type" value="Genomic_DNA"/>
</dbReference>
<evidence type="ECO:0000313" key="1">
    <source>
        <dbReference type="EMBL" id="MDQ4626213.1"/>
    </source>
</evidence>
<sequence>MTKSVRIRINLKHLPDDVRKAVPHFDEADDAVPISPLARTSIEALWGYKQGTRLATAIDVEVVLSNATKLPQFLHGTSVYAVGRLGLELARIELARAGLPKPALDALGTEHISIQTTAITYLIQLDKPSISVALKKQLSEYSRLLGLTIQHHPADSRTCYSDCQPGARTTEPSATGTPNRTLDGVTISAEFWANPTVARFDVTLNEVFLRTHGWENLDSWRNGYAEDRYKTIFNMTVRTMFQLDGEPPAHSEPGRAALDLLEERKKQVILDYIAGKNEKQSAALPMMAGNMPASQLKAWRRFRPFILSATGIDMIRPWSINRHYRPPALVEALVYSGDLRQTEKDAASCFCKPSWPELLAELRQVYMMT</sequence>
<reference evidence="1 2" key="1">
    <citation type="submission" date="2023-08" db="EMBL/GenBank/DDBJ databases">
        <title>Draft genome sequence of Janthinobacterium lividum.</title>
        <authorList>
            <person name="Chun B.H."/>
            <person name="Lee Y."/>
        </authorList>
    </citation>
    <scope>NUCLEOTIDE SEQUENCE [LARGE SCALE GENOMIC DNA]</scope>
    <source>
        <strain evidence="1 2">AMJK</strain>
    </source>
</reference>
<protein>
    <submittedName>
        <fullName evidence="1">Uncharacterized protein</fullName>
    </submittedName>
</protein>